<keyword evidence="3" id="KW-1185">Reference proteome</keyword>
<evidence type="ECO:0000313" key="5">
    <source>
        <dbReference type="RefSeq" id="XP_048128512.1"/>
    </source>
</evidence>
<dbReference type="InterPro" id="IPR057710">
    <property type="entry name" value="DUF7950"/>
</dbReference>
<name>A0ABM3GVZ8_9MYRT</name>
<dbReference type="Pfam" id="PF25821">
    <property type="entry name" value="DUF7950"/>
    <property type="match status" value="1"/>
</dbReference>
<dbReference type="RefSeq" id="XP_048128511.1">
    <property type="nucleotide sequence ID" value="XM_048272554.1"/>
</dbReference>
<gene>
    <name evidence="4 5" type="primary">LOC115751162</name>
</gene>
<dbReference type="RefSeq" id="XP_048128512.1">
    <property type="nucleotide sequence ID" value="XM_048272555.1"/>
</dbReference>
<protein>
    <submittedName>
        <fullName evidence="4 5">Uncharacterized protein LOC115751162</fullName>
    </submittedName>
</protein>
<feature type="region of interest" description="Disordered" evidence="1">
    <location>
        <begin position="1"/>
        <end position="44"/>
    </location>
</feature>
<dbReference type="Proteomes" id="UP000827889">
    <property type="component" value="Chromosome 11"/>
</dbReference>
<accession>A0ABM3GVZ8</accession>
<reference evidence="4 5" key="1">
    <citation type="submission" date="2025-05" db="UniProtKB">
        <authorList>
            <consortium name="RefSeq"/>
        </authorList>
    </citation>
    <scope>IDENTIFICATION</scope>
    <source>
        <tissue evidence="4 5">Leaf</tissue>
    </source>
</reference>
<evidence type="ECO:0000313" key="4">
    <source>
        <dbReference type="RefSeq" id="XP_048128511.1"/>
    </source>
</evidence>
<dbReference type="PANTHER" id="PTHR33595">
    <property type="entry name" value="VON WILLEBRAND FACTOR A DOMAIN PROTEIN"/>
    <property type="match status" value="1"/>
</dbReference>
<organism evidence="3 4">
    <name type="scientific">Rhodamnia argentea</name>
    <dbReference type="NCBI Taxonomy" id="178133"/>
    <lineage>
        <taxon>Eukaryota</taxon>
        <taxon>Viridiplantae</taxon>
        <taxon>Streptophyta</taxon>
        <taxon>Embryophyta</taxon>
        <taxon>Tracheophyta</taxon>
        <taxon>Spermatophyta</taxon>
        <taxon>Magnoliopsida</taxon>
        <taxon>eudicotyledons</taxon>
        <taxon>Gunneridae</taxon>
        <taxon>Pentapetalae</taxon>
        <taxon>rosids</taxon>
        <taxon>malvids</taxon>
        <taxon>Myrtales</taxon>
        <taxon>Myrtaceae</taxon>
        <taxon>Myrtoideae</taxon>
        <taxon>Myrteae</taxon>
        <taxon>Australasian group</taxon>
        <taxon>Rhodamnia</taxon>
    </lineage>
</organism>
<feature type="compositionally biased region" description="Basic residues" evidence="1">
    <location>
        <begin position="101"/>
        <end position="113"/>
    </location>
</feature>
<evidence type="ECO:0000259" key="2">
    <source>
        <dbReference type="Pfam" id="PF25821"/>
    </source>
</evidence>
<proteinExistence type="predicted"/>
<feature type="domain" description="DUF7950" evidence="2">
    <location>
        <begin position="237"/>
        <end position="373"/>
    </location>
</feature>
<dbReference type="GeneID" id="115751162"/>
<dbReference type="PANTHER" id="PTHR33595:SF4">
    <property type="entry name" value="EMB|CAB62340.1"/>
    <property type="match status" value="1"/>
</dbReference>
<sequence>MSGKKCVLTQTSNFSGEEEEDDGGRVFGGGEMRRRRLGGEMGGADRVCRGGLPVGDAARGNAGIDQVMLRFRPIAPKPATEGPGQGGSHAGSKGWPLSGARTKRKYVRVRKPKGNSNCSSNNNNSSTSSSTSTKSKRAVAQGPKGKAGGPDGSLGLEKQIVTLQLLPEKADHGESKALKAKPQPPEQEPRWCTTNSCCGAPFGPDFSTVNLALPNRVPPMWPRSDPIHRIRYPRVLECWVFVESVADARIDAQDPQLVGLTDAERMRNLETDACPGFLADPSDRVKWVNGAFERMVIREHLSGGTDSGPPPAGIAVRVVAREELPKTRAAFACRATVRQREEKWAARIMPCDVWRMDEVGGFAWRLDVEAALSLGLR</sequence>
<evidence type="ECO:0000313" key="3">
    <source>
        <dbReference type="Proteomes" id="UP000827889"/>
    </source>
</evidence>
<feature type="compositionally biased region" description="Low complexity" evidence="1">
    <location>
        <begin position="115"/>
        <end position="133"/>
    </location>
</feature>
<evidence type="ECO:0000256" key="1">
    <source>
        <dbReference type="SAM" id="MobiDB-lite"/>
    </source>
</evidence>
<feature type="region of interest" description="Disordered" evidence="1">
    <location>
        <begin position="73"/>
        <end position="154"/>
    </location>
</feature>
<feature type="region of interest" description="Disordered" evidence="1">
    <location>
        <begin position="173"/>
        <end position="192"/>
    </location>
</feature>